<name>A0A8T0V6A2_PANVG</name>
<organism evidence="2 3">
    <name type="scientific">Panicum virgatum</name>
    <name type="common">Blackwell switchgrass</name>
    <dbReference type="NCBI Taxonomy" id="38727"/>
    <lineage>
        <taxon>Eukaryota</taxon>
        <taxon>Viridiplantae</taxon>
        <taxon>Streptophyta</taxon>
        <taxon>Embryophyta</taxon>
        <taxon>Tracheophyta</taxon>
        <taxon>Spermatophyta</taxon>
        <taxon>Magnoliopsida</taxon>
        <taxon>Liliopsida</taxon>
        <taxon>Poales</taxon>
        <taxon>Poaceae</taxon>
        <taxon>PACMAD clade</taxon>
        <taxon>Panicoideae</taxon>
        <taxon>Panicodae</taxon>
        <taxon>Paniceae</taxon>
        <taxon>Panicinae</taxon>
        <taxon>Panicum</taxon>
        <taxon>Panicum sect. Hiantes</taxon>
    </lineage>
</organism>
<feature type="compositionally biased region" description="Low complexity" evidence="1">
    <location>
        <begin position="64"/>
        <end position="73"/>
    </location>
</feature>
<feature type="compositionally biased region" description="Basic residues" evidence="1">
    <location>
        <begin position="41"/>
        <end position="50"/>
    </location>
</feature>
<feature type="region of interest" description="Disordered" evidence="1">
    <location>
        <begin position="1"/>
        <end position="189"/>
    </location>
</feature>
<dbReference type="EMBL" id="CM029041">
    <property type="protein sequence ID" value="KAG2629907.1"/>
    <property type="molecule type" value="Genomic_DNA"/>
</dbReference>
<keyword evidence="3" id="KW-1185">Reference proteome</keyword>
<feature type="compositionally biased region" description="Basic and acidic residues" evidence="1">
    <location>
        <begin position="168"/>
        <end position="189"/>
    </location>
</feature>
<evidence type="ECO:0000256" key="1">
    <source>
        <dbReference type="SAM" id="MobiDB-lite"/>
    </source>
</evidence>
<dbReference type="AlphaFoldDB" id="A0A8T0V6A2"/>
<sequence>MTSFASRPQLAIAPAPRAPSLPRVAPATELPSGAHLPALLSRRRRARSQRRAAWPPSSPPVFPSQPSSPIGGARVKGGAGSAAKAAAELPSGASLPPAEAAGSAAKAATELPPTAGLVSRQRRSHTAWEAPAPAPPRPSVELAPAATAMDGSTRRGADDFVGPTHQFVGERGEERELNMKRERYRENSN</sequence>
<proteinExistence type="predicted"/>
<evidence type="ECO:0000313" key="2">
    <source>
        <dbReference type="EMBL" id="KAG2629907.1"/>
    </source>
</evidence>
<feature type="compositionally biased region" description="Low complexity" evidence="1">
    <location>
        <begin position="81"/>
        <end position="111"/>
    </location>
</feature>
<comment type="caution">
    <text evidence="2">The sequence shown here is derived from an EMBL/GenBank/DDBJ whole genome shotgun (WGS) entry which is preliminary data.</text>
</comment>
<dbReference type="Proteomes" id="UP000823388">
    <property type="component" value="Chromosome 3K"/>
</dbReference>
<reference evidence="2" key="1">
    <citation type="submission" date="2020-05" db="EMBL/GenBank/DDBJ databases">
        <title>WGS assembly of Panicum virgatum.</title>
        <authorList>
            <person name="Lovell J.T."/>
            <person name="Jenkins J."/>
            <person name="Shu S."/>
            <person name="Juenger T.E."/>
            <person name="Schmutz J."/>
        </authorList>
    </citation>
    <scope>NUCLEOTIDE SEQUENCE</scope>
    <source>
        <strain evidence="2">AP13</strain>
    </source>
</reference>
<gene>
    <name evidence="2" type="ORF">PVAP13_3KG511101</name>
</gene>
<protein>
    <submittedName>
        <fullName evidence="2">Uncharacterized protein</fullName>
    </submittedName>
</protein>
<accession>A0A8T0V6A2</accession>
<evidence type="ECO:0000313" key="3">
    <source>
        <dbReference type="Proteomes" id="UP000823388"/>
    </source>
</evidence>